<keyword evidence="5" id="KW-0964">Secreted</keyword>
<dbReference type="InterPro" id="IPR002371">
    <property type="entry name" value="FlgK"/>
</dbReference>
<dbReference type="SUPFAM" id="SSF64518">
    <property type="entry name" value="Phase 1 flagellin"/>
    <property type="match status" value="1"/>
</dbReference>
<dbReference type="Pfam" id="PF00460">
    <property type="entry name" value="Flg_bb_rod"/>
    <property type="match status" value="1"/>
</dbReference>
<evidence type="ECO:0000259" key="8">
    <source>
        <dbReference type="Pfam" id="PF06429"/>
    </source>
</evidence>
<evidence type="ECO:0000256" key="2">
    <source>
        <dbReference type="ARBA" id="ARBA00004613"/>
    </source>
</evidence>
<evidence type="ECO:0000256" key="1">
    <source>
        <dbReference type="ARBA" id="ARBA00004365"/>
    </source>
</evidence>
<evidence type="ECO:0000259" key="9">
    <source>
        <dbReference type="Pfam" id="PF22638"/>
    </source>
</evidence>
<sequence>MSGLFATFNIGKSGLFSQQQAINTTSHNIANANTEGYSRQRAIMETTRPFCMPSMNSASGPGQIGTGVNVATIQRIRDTFMDFQVRNEKSTLGQYEIRDKYLSEVEGVFNEPSDTGLSNLIGQFFNAWEQVSKQPESSNTRTVLITQASALADELNHTYNQLIEIKKNAQESIGQAVFDINAILEKIDKLNQQIISVKVSGMEPNDLLDSRDLLLDELSEKFNINIEQDDFYSINLRPTDESGQTDREDSLLVRKNPNDAVRRFSYIKSIEPENFDSGVSSYTITYYKNGDKDNIGTITVTGIDSEDKFKQLDQCRILWSQKDDNNDAANGLALTKDGEAIEDGATVDINDLALFELKDDKFRGELKGYMSVQKDVDDYIDQLNKLAKALAFSVNAIHSGVPNDGSDGKVDKDYTPFFVNSETTVYETTAAGKRVLYNGEIDNLSSALDHESEITAGNISINKQLVDDVMQIKTRTNDDKFATADLNSIDGEKDGKRALAIAQLRNTLLQIQNIGDETTRSDFIKELQYNMDLGLNTIKSDIKGMTIDNYFKDTIDKLGIQGQEAARVVKNQETLLLSFQQRRDSISGVSLDEEMANLIQYQHAYQANAKIISTVDELLDVVINGLKR</sequence>
<dbReference type="PATRIC" id="fig|1121305.3.peg.15"/>
<name>A0A151ARR0_9CLOT</name>
<evidence type="ECO:0000256" key="4">
    <source>
        <dbReference type="ARBA" id="ARBA00016244"/>
    </source>
</evidence>
<dbReference type="NCBIfam" id="TIGR02492">
    <property type="entry name" value="flgK_ends"/>
    <property type="match status" value="1"/>
</dbReference>
<keyword evidence="10" id="KW-0969">Cilium</keyword>
<dbReference type="Pfam" id="PF22638">
    <property type="entry name" value="FlgK_D1"/>
    <property type="match status" value="1"/>
</dbReference>
<reference evidence="10 11" key="1">
    <citation type="submission" date="2016-02" db="EMBL/GenBank/DDBJ databases">
        <title>Genome sequence of Clostridium colicanis DSM 13634.</title>
        <authorList>
            <person name="Poehlein A."/>
            <person name="Daniel R."/>
        </authorList>
    </citation>
    <scope>NUCLEOTIDE SEQUENCE [LARGE SCALE GENOMIC DNA]</scope>
    <source>
        <strain evidence="10 11">DSM 13634</strain>
    </source>
</reference>
<evidence type="ECO:0000256" key="6">
    <source>
        <dbReference type="ARBA" id="ARBA00023143"/>
    </source>
</evidence>
<dbReference type="Proteomes" id="UP000075374">
    <property type="component" value="Unassembled WGS sequence"/>
</dbReference>
<dbReference type="STRING" id="1121305.CLCOL_00150"/>
<dbReference type="PANTHER" id="PTHR30033">
    <property type="entry name" value="FLAGELLAR HOOK-ASSOCIATED PROTEIN 1"/>
    <property type="match status" value="1"/>
</dbReference>
<dbReference type="GO" id="GO:0009424">
    <property type="term" value="C:bacterial-type flagellum hook"/>
    <property type="evidence" value="ECO:0007669"/>
    <property type="project" value="InterPro"/>
</dbReference>
<evidence type="ECO:0000256" key="5">
    <source>
        <dbReference type="ARBA" id="ARBA00022525"/>
    </source>
</evidence>
<keyword evidence="6" id="KW-0975">Bacterial flagellum</keyword>
<evidence type="ECO:0000313" key="11">
    <source>
        <dbReference type="Proteomes" id="UP000075374"/>
    </source>
</evidence>
<accession>A0A151ARR0</accession>
<evidence type="ECO:0000256" key="3">
    <source>
        <dbReference type="ARBA" id="ARBA00009677"/>
    </source>
</evidence>
<dbReference type="GO" id="GO:0044780">
    <property type="term" value="P:bacterial-type flagellum assembly"/>
    <property type="evidence" value="ECO:0007669"/>
    <property type="project" value="InterPro"/>
</dbReference>
<dbReference type="InterPro" id="IPR010930">
    <property type="entry name" value="Flg_bb/hook_C_dom"/>
</dbReference>
<dbReference type="InterPro" id="IPR053927">
    <property type="entry name" value="FlgK_helical"/>
</dbReference>
<proteinExistence type="inferred from homology"/>
<evidence type="ECO:0000259" key="7">
    <source>
        <dbReference type="Pfam" id="PF00460"/>
    </source>
</evidence>
<dbReference type="AlphaFoldDB" id="A0A151ARR0"/>
<keyword evidence="10" id="KW-0282">Flagellum</keyword>
<keyword evidence="10" id="KW-0966">Cell projection</keyword>
<organism evidence="10 11">
    <name type="scientific">Clostridium colicanis DSM 13634</name>
    <dbReference type="NCBI Taxonomy" id="1121305"/>
    <lineage>
        <taxon>Bacteria</taxon>
        <taxon>Bacillati</taxon>
        <taxon>Bacillota</taxon>
        <taxon>Clostridia</taxon>
        <taxon>Eubacteriales</taxon>
        <taxon>Clostridiaceae</taxon>
        <taxon>Clostridium</taxon>
    </lineage>
</organism>
<feature type="domain" description="Flagellar hook-associated protein FlgK helical" evidence="9">
    <location>
        <begin position="102"/>
        <end position="237"/>
    </location>
</feature>
<dbReference type="RefSeq" id="WP_061856976.1">
    <property type="nucleotide sequence ID" value="NZ_LTBB01000001.1"/>
</dbReference>
<comment type="similarity">
    <text evidence="3">Belongs to the flagella basal body rod proteins family.</text>
</comment>
<feature type="domain" description="Flagellar basal body rod protein N-terminal" evidence="7">
    <location>
        <begin position="9"/>
        <end position="37"/>
    </location>
</feature>
<gene>
    <name evidence="10" type="primary">flgK</name>
    <name evidence="10" type="ORF">CLCOL_00150</name>
</gene>
<protein>
    <recommendedName>
        <fullName evidence="4">Flagellar hook-associated protein 1</fullName>
    </recommendedName>
</protein>
<dbReference type="Pfam" id="PF06429">
    <property type="entry name" value="Flg_bbr_C"/>
    <property type="match status" value="1"/>
</dbReference>
<comment type="caution">
    <text evidence="10">The sequence shown here is derived from an EMBL/GenBank/DDBJ whole genome shotgun (WGS) entry which is preliminary data.</text>
</comment>
<dbReference type="InterPro" id="IPR001444">
    <property type="entry name" value="Flag_bb_rod_N"/>
</dbReference>
<keyword evidence="11" id="KW-1185">Reference proteome</keyword>
<comment type="subcellular location">
    <subcellularLocation>
        <location evidence="1">Bacterial flagellum</location>
    </subcellularLocation>
    <subcellularLocation>
        <location evidence="2">Secreted</location>
    </subcellularLocation>
</comment>
<dbReference type="GO" id="GO:0005198">
    <property type="term" value="F:structural molecule activity"/>
    <property type="evidence" value="ECO:0007669"/>
    <property type="project" value="InterPro"/>
</dbReference>
<feature type="domain" description="Flagellar basal-body/hook protein C-terminal" evidence="8">
    <location>
        <begin position="581"/>
        <end position="624"/>
    </location>
</feature>
<dbReference type="PRINTS" id="PR01005">
    <property type="entry name" value="FLGHOOKAP1"/>
</dbReference>
<dbReference type="PANTHER" id="PTHR30033:SF1">
    <property type="entry name" value="FLAGELLAR HOOK-ASSOCIATED PROTEIN 1"/>
    <property type="match status" value="1"/>
</dbReference>
<evidence type="ECO:0000313" key="10">
    <source>
        <dbReference type="EMBL" id="KYH30077.1"/>
    </source>
</evidence>
<dbReference type="GO" id="GO:0005576">
    <property type="term" value="C:extracellular region"/>
    <property type="evidence" value="ECO:0007669"/>
    <property type="project" value="UniProtKB-SubCell"/>
</dbReference>
<dbReference type="EMBL" id="LTBB01000001">
    <property type="protein sequence ID" value="KYH30077.1"/>
    <property type="molecule type" value="Genomic_DNA"/>
</dbReference>